<organism evidence="1 2">
    <name type="scientific">Streptantibioticus cattleyicolor (strain ATCC 35852 / DSM 46488 / JCM 4925 / NBRC 14057 / NRRL 8057)</name>
    <name type="common">Streptomyces cattleya</name>
    <dbReference type="NCBI Taxonomy" id="1003195"/>
    <lineage>
        <taxon>Bacteria</taxon>
        <taxon>Bacillati</taxon>
        <taxon>Actinomycetota</taxon>
        <taxon>Actinomycetes</taxon>
        <taxon>Kitasatosporales</taxon>
        <taxon>Streptomycetaceae</taxon>
        <taxon>Streptantibioticus</taxon>
    </lineage>
</organism>
<dbReference type="Gene3D" id="3.30.110.170">
    <property type="entry name" value="Protein of unknown function (DUF541), domain 1"/>
    <property type="match status" value="1"/>
</dbReference>
<dbReference type="KEGG" id="sct:SCAT_1141"/>
<proteinExistence type="predicted"/>
<dbReference type="PATRIC" id="fig|1003195.11.peg.2725"/>
<protein>
    <recommendedName>
        <fullName evidence="3">SIMPL domain-containing protein</fullName>
    </recommendedName>
</protein>
<dbReference type="Pfam" id="PF04402">
    <property type="entry name" value="SIMPL"/>
    <property type="match status" value="1"/>
</dbReference>
<dbReference type="RefSeq" id="WP_014141899.1">
    <property type="nucleotide sequence ID" value="NC_016111.1"/>
</dbReference>
<dbReference type="Gene3D" id="3.30.70.2970">
    <property type="entry name" value="Protein of unknown function (DUF541), domain 2"/>
    <property type="match status" value="1"/>
</dbReference>
<dbReference type="AlphaFoldDB" id="F8JZS7"/>
<dbReference type="InterPro" id="IPR052022">
    <property type="entry name" value="26kDa_periplasmic_antigen"/>
</dbReference>
<accession>F8JZS7</accession>
<keyword evidence="2" id="KW-1185">Reference proteome</keyword>
<dbReference type="STRING" id="1003195.SCATT_11380"/>
<dbReference type="PANTHER" id="PTHR34387">
    <property type="entry name" value="SLR1258 PROTEIN"/>
    <property type="match status" value="1"/>
</dbReference>
<evidence type="ECO:0000313" key="2">
    <source>
        <dbReference type="Proteomes" id="UP000007842"/>
    </source>
</evidence>
<dbReference type="OrthoDB" id="3689574at2"/>
<dbReference type="Proteomes" id="UP000007842">
    <property type="component" value="Chromosome"/>
</dbReference>
<dbReference type="PANTHER" id="PTHR34387:SF1">
    <property type="entry name" value="PERIPLASMIC IMMUNOGENIC PROTEIN"/>
    <property type="match status" value="1"/>
</dbReference>
<gene>
    <name evidence="1" type="ordered locus">SCATT_11380</name>
</gene>
<accession>G8WQ09</accession>
<dbReference type="GO" id="GO:0006974">
    <property type="term" value="P:DNA damage response"/>
    <property type="evidence" value="ECO:0007669"/>
    <property type="project" value="TreeGrafter"/>
</dbReference>
<sequence>MTTPWPTGRGTEGTPHLAVRGEAHLEAEPELARLDVTITARGTDRHTVLADLTRRNTTALELIRGYGQAVTRLETGTLVVTPEPGKGRGERVRAHHGRVRLTADLDDFTVLGELAGRLADLDHTTLAGPWWSLRPDSPAHRTARVAAVTDAVRRAREYAQALGGELLALLELADEGTDFGAVPVPRAFGAMSTAAPGGGEGPVVLDLEPQRQTVRAQVTARFTMTPPDLRG</sequence>
<name>F8JZS7_STREN</name>
<dbReference type="InterPro" id="IPR007497">
    <property type="entry name" value="SIMPL/DUF541"/>
</dbReference>
<dbReference type="KEGG" id="scy:SCATT_11380"/>
<evidence type="ECO:0000313" key="1">
    <source>
        <dbReference type="EMBL" id="AEW93509.1"/>
    </source>
</evidence>
<evidence type="ECO:0008006" key="3">
    <source>
        <dbReference type="Google" id="ProtNLM"/>
    </source>
</evidence>
<dbReference type="eggNOG" id="COG2968">
    <property type="taxonomic scope" value="Bacteria"/>
</dbReference>
<reference evidence="2" key="1">
    <citation type="submission" date="2011-12" db="EMBL/GenBank/DDBJ databases">
        <title>Complete genome sequence of Streptomyces cattleya strain DSM 46488.</title>
        <authorList>
            <person name="Ou H.-Y."/>
            <person name="Li P."/>
            <person name="Zhao C."/>
            <person name="O'Hagan D."/>
            <person name="Deng Z."/>
        </authorList>
    </citation>
    <scope>NUCLEOTIDE SEQUENCE [LARGE SCALE GENOMIC DNA]</scope>
    <source>
        <strain evidence="2">ATCC 35852 / DSM 46488 / JCM 4925 / NBRC 14057 / NRRL 8057</strain>
    </source>
</reference>
<dbReference type="EMBL" id="CP003219">
    <property type="protein sequence ID" value="AEW93509.1"/>
    <property type="molecule type" value="Genomic_DNA"/>
</dbReference>
<dbReference type="HOGENOM" id="CLU_1287630_0_0_11"/>